<reference evidence="1 2" key="1">
    <citation type="submission" date="2024-09" db="EMBL/GenBank/DDBJ databases">
        <authorList>
            <person name="Lee S.D."/>
        </authorList>
    </citation>
    <scope>NUCLEOTIDE SEQUENCE [LARGE SCALE GENOMIC DNA]</scope>
    <source>
        <strain evidence="1 2">N1-1</strain>
    </source>
</reference>
<comment type="caution">
    <text evidence="1">The sequence shown here is derived from an EMBL/GenBank/DDBJ whole genome shotgun (WGS) entry which is preliminary data.</text>
</comment>
<protein>
    <submittedName>
        <fullName evidence="1">Uncharacterized protein</fullName>
    </submittedName>
</protein>
<dbReference type="Proteomes" id="UP001592582">
    <property type="component" value="Unassembled WGS sequence"/>
</dbReference>
<accession>A0ABV6V9T0</accession>
<evidence type="ECO:0000313" key="1">
    <source>
        <dbReference type="EMBL" id="MFC1410406.1"/>
    </source>
</evidence>
<evidence type="ECO:0000313" key="2">
    <source>
        <dbReference type="Proteomes" id="UP001592582"/>
    </source>
</evidence>
<dbReference type="EMBL" id="JBHEZX010000005">
    <property type="protein sequence ID" value="MFC1410406.1"/>
    <property type="molecule type" value="Genomic_DNA"/>
</dbReference>
<gene>
    <name evidence="1" type="ORF">ACEZDG_14140</name>
</gene>
<name>A0ABV6V9T0_9ACTN</name>
<proteinExistence type="predicted"/>
<sequence length="181" mass="18672">MVTLDTQVAVVADALSLCLEQQLARTMAGPVAVSTLVPGQAAIADYCACGDNTGSGEAWVRLVGITPVVGAGVGQKLAIPKCGSDVYYNATLEMGVFRCAPTPDDQGNPPSAADLTDAAHRLMDDAAAMRRAYCCLRDARKAAGYDSELAIAPGAWTPHPSLGGCMGGSMTLSFEIQDNCC</sequence>
<organism evidence="1 2">
    <name type="scientific">Streptacidiphilus alkalitolerans</name>
    <dbReference type="NCBI Taxonomy" id="3342712"/>
    <lineage>
        <taxon>Bacteria</taxon>
        <taxon>Bacillati</taxon>
        <taxon>Actinomycetota</taxon>
        <taxon>Actinomycetes</taxon>
        <taxon>Kitasatosporales</taxon>
        <taxon>Streptomycetaceae</taxon>
        <taxon>Streptacidiphilus</taxon>
    </lineage>
</organism>
<keyword evidence="2" id="KW-1185">Reference proteome</keyword>